<dbReference type="PANTHER" id="PTHR38593">
    <property type="entry name" value="BLR2558 PROTEIN"/>
    <property type="match status" value="1"/>
</dbReference>
<feature type="domain" description="DUF4142" evidence="2">
    <location>
        <begin position="72"/>
        <end position="203"/>
    </location>
</feature>
<dbReference type="InterPro" id="IPR025419">
    <property type="entry name" value="DUF4142"/>
</dbReference>
<dbReference type="RefSeq" id="WP_266282023.1">
    <property type="nucleotide sequence ID" value="NZ_JAPKNF010000001.1"/>
</dbReference>
<dbReference type="Proteomes" id="UP001223743">
    <property type="component" value="Unassembled WGS sequence"/>
</dbReference>
<accession>A0ABU0M0Z0</accession>
<evidence type="ECO:0000313" key="4">
    <source>
        <dbReference type="Proteomes" id="UP001223743"/>
    </source>
</evidence>
<comment type="caution">
    <text evidence="3">The sequence shown here is derived from an EMBL/GenBank/DDBJ whole genome shotgun (WGS) entry which is preliminary data.</text>
</comment>
<dbReference type="Pfam" id="PF13628">
    <property type="entry name" value="DUF4142"/>
    <property type="match status" value="1"/>
</dbReference>
<keyword evidence="4" id="KW-1185">Reference proteome</keyword>
<feature type="region of interest" description="Disordered" evidence="1">
    <location>
        <begin position="1"/>
        <end position="21"/>
    </location>
</feature>
<evidence type="ECO:0000259" key="2">
    <source>
        <dbReference type="Pfam" id="PF13628"/>
    </source>
</evidence>
<evidence type="ECO:0000313" key="3">
    <source>
        <dbReference type="EMBL" id="MDQ0514616.1"/>
    </source>
</evidence>
<evidence type="ECO:0000256" key="1">
    <source>
        <dbReference type="SAM" id="MobiDB-lite"/>
    </source>
</evidence>
<organism evidence="3 4">
    <name type="scientific">Kaistia geumhonensis</name>
    <dbReference type="NCBI Taxonomy" id="410839"/>
    <lineage>
        <taxon>Bacteria</taxon>
        <taxon>Pseudomonadati</taxon>
        <taxon>Pseudomonadota</taxon>
        <taxon>Alphaproteobacteria</taxon>
        <taxon>Hyphomicrobiales</taxon>
        <taxon>Kaistiaceae</taxon>
        <taxon>Kaistia</taxon>
    </lineage>
</organism>
<dbReference type="EMBL" id="JAUSWJ010000001">
    <property type="protein sequence ID" value="MDQ0514616.1"/>
    <property type="molecule type" value="Genomic_DNA"/>
</dbReference>
<dbReference type="Gene3D" id="1.20.1260.10">
    <property type="match status" value="1"/>
</dbReference>
<dbReference type="PANTHER" id="PTHR38593:SF1">
    <property type="entry name" value="BLR2558 PROTEIN"/>
    <property type="match status" value="1"/>
</dbReference>
<sequence>MDDEEQAASIGVRSVSRRNGDAAMTRTPLAAMTGPMRAAALALTLIVAPAPLFAQTANDSGGASRSDVQPESEAFAMKATIAGLYEIEAGRIASEKAKNADVRAFGQQMVTDHSKADEELRQVAGVMKLPMTTDAAHEALLQQLRNAGDDFDRIYVQQQIEAHKEAVELFTQFSTTGPNGTFRGFAAKTLPVLQMHQEMAGRLAEQVK</sequence>
<reference evidence="3 4" key="1">
    <citation type="submission" date="2023-07" db="EMBL/GenBank/DDBJ databases">
        <title>Genomic Encyclopedia of Type Strains, Phase IV (KMG-IV): sequencing the most valuable type-strain genomes for metagenomic binning, comparative biology and taxonomic classification.</title>
        <authorList>
            <person name="Goeker M."/>
        </authorList>
    </citation>
    <scope>NUCLEOTIDE SEQUENCE [LARGE SCALE GENOMIC DNA]</scope>
    <source>
        <strain evidence="3 4">B1-1</strain>
    </source>
</reference>
<dbReference type="InterPro" id="IPR012347">
    <property type="entry name" value="Ferritin-like"/>
</dbReference>
<protein>
    <submittedName>
        <fullName evidence="3">Membrane protein</fullName>
    </submittedName>
</protein>
<proteinExistence type="predicted"/>
<name>A0ABU0M0Z0_9HYPH</name>
<gene>
    <name evidence="3" type="ORF">QO015_000229</name>
</gene>